<dbReference type="Proteomes" id="UP001183794">
    <property type="component" value="Unassembled WGS sequence"/>
</dbReference>
<sequence>MRPPESSDNEQWEDLVRRLGGTSDQAQTPPTSERDTSQDDSHPIAPLQGPRDYQLADEIVEDFRPPEPKAIASGNPRTVLSWVGVVGSVIIWILAALLSAPLPWWLSTATLLAFLGGALSLFLLLPKTWAHRDPFDEDDYGDGAKL</sequence>
<protein>
    <recommendedName>
        <fullName evidence="5">DUF3040 domain-containing protein</fullName>
    </recommendedName>
</protein>
<evidence type="ECO:0000256" key="1">
    <source>
        <dbReference type="SAM" id="MobiDB-lite"/>
    </source>
</evidence>
<evidence type="ECO:0000313" key="3">
    <source>
        <dbReference type="EMBL" id="MDR7347336.1"/>
    </source>
</evidence>
<feature type="compositionally biased region" description="Basic and acidic residues" evidence="1">
    <location>
        <begin position="32"/>
        <end position="42"/>
    </location>
</feature>
<gene>
    <name evidence="3" type="ORF">J2S62_001593</name>
</gene>
<proteinExistence type="predicted"/>
<feature type="compositionally biased region" description="Polar residues" evidence="1">
    <location>
        <begin position="22"/>
        <end position="31"/>
    </location>
</feature>
<keyword evidence="2" id="KW-0472">Membrane</keyword>
<evidence type="ECO:0000313" key="4">
    <source>
        <dbReference type="Proteomes" id="UP001183794"/>
    </source>
</evidence>
<dbReference type="RefSeq" id="WP_310173398.1">
    <property type="nucleotide sequence ID" value="NZ_BAABHE010000002.1"/>
</dbReference>
<feature type="transmembrane region" description="Helical" evidence="2">
    <location>
        <begin position="79"/>
        <end position="98"/>
    </location>
</feature>
<reference evidence="3 4" key="1">
    <citation type="submission" date="2023-07" db="EMBL/GenBank/DDBJ databases">
        <title>Sequencing the genomes of 1000 actinobacteria strains.</title>
        <authorList>
            <person name="Klenk H.-P."/>
        </authorList>
    </citation>
    <scope>NUCLEOTIDE SEQUENCE [LARGE SCALE GENOMIC DNA]</scope>
    <source>
        <strain evidence="3 4">DSM 22966</strain>
    </source>
</reference>
<feature type="transmembrane region" description="Helical" evidence="2">
    <location>
        <begin position="104"/>
        <end position="125"/>
    </location>
</feature>
<accession>A0ABU2B1P2</accession>
<name>A0ABU2B1P2_9MICC</name>
<evidence type="ECO:0008006" key="5">
    <source>
        <dbReference type="Google" id="ProtNLM"/>
    </source>
</evidence>
<keyword evidence="2" id="KW-0812">Transmembrane</keyword>
<keyword evidence="4" id="KW-1185">Reference proteome</keyword>
<comment type="caution">
    <text evidence="3">The sequence shown here is derived from an EMBL/GenBank/DDBJ whole genome shotgun (WGS) entry which is preliminary data.</text>
</comment>
<feature type="region of interest" description="Disordered" evidence="1">
    <location>
        <begin position="1"/>
        <end position="49"/>
    </location>
</feature>
<dbReference type="EMBL" id="JAVDYJ010000001">
    <property type="protein sequence ID" value="MDR7347336.1"/>
    <property type="molecule type" value="Genomic_DNA"/>
</dbReference>
<organism evidence="3 4">
    <name type="scientific">Enteractinococcus fodinae</name>
    <dbReference type="NCBI Taxonomy" id="684663"/>
    <lineage>
        <taxon>Bacteria</taxon>
        <taxon>Bacillati</taxon>
        <taxon>Actinomycetota</taxon>
        <taxon>Actinomycetes</taxon>
        <taxon>Micrococcales</taxon>
        <taxon>Micrococcaceae</taxon>
    </lineage>
</organism>
<keyword evidence="2" id="KW-1133">Transmembrane helix</keyword>
<evidence type="ECO:0000256" key="2">
    <source>
        <dbReference type="SAM" id="Phobius"/>
    </source>
</evidence>